<gene>
    <name evidence="2" type="ORF">ACFQNG_03410</name>
</gene>
<dbReference type="EMBL" id="JBHTBW010000006">
    <property type="protein sequence ID" value="MFC7440212.1"/>
    <property type="molecule type" value="Genomic_DNA"/>
</dbReference>
<evidence type="ECO:0000256" key="1">
    <source>
        <dbReference type="SAM" id="Phobius"/>
    </source>
</evidence>
<feature type="transmembrane region" description="Helical" evidence="1">
    <location>
        <begin position="110"/>
        <end position="133"/>
    </location>
</feature>
<evidence type="ECO:0000313" key="3">
    <source>
        <dbReference type="Proteomes" id="UP001596500"/>
    </source>
</evidence>
<reference evidence="3" key="1">
    <citation type="journal article" date="2019" name="Int. J. Syst. Evol. Microbiol.">
        <title>The Global Catalogue of Microorganisms (GCM) 10K type strain sequencing project: providing services to taxonomists for standard genome sequencing and annotation.</title>
        <authorList>
            <consortium name="The Broad Institute Genomics Platform"/>
            <consortium name="The Broad Institute Genome Sequencing Center for Infectious Disease"/>
            <person name="Wu L."/>
            <person name="Ma J."/>
        </authorList>
    </citation>
    <scope>NUCLEOTIDE SEQUENCE [LARGE SCALE GENOMIC DNA]</scope>
    <source>
        <strain evidence="3">CGMCC 1.12942</strain>
    </source>
</reference>
<keyword evidence="1" id="KW-0472">Membrane</keyword>
<sequence length="286" mass="31737">MWTIAKLTIIEIFYKRIFLVILLMSLAFLVFYGLGIHFLEGKMAPATGNGTNAVLEKGFLSTQFYGMGLYFASFITSLLAIFSSVGSISREIESRQIDPWLSRALARSSFVFGRFVGLNLLLVSYSIFLFLGVTAINQWVGDQLKADVSMFQLAQALGLFILQPVILVAVSLFFSARISTLNSGIMMIMLYVIGMFGGFIEQFGAMTQVKVMVNIGIITSLIFPIDSLFRKMTIYLFDAADNPISLATQGIFGSVSIPSDIMMVYACLYGMIAVWLAIRSFSKRDF</sequence>
<keyword evidence="1" id="KW-0812">Transmembrane</keyword>
<feature type="transmembrane region" description="Helical" evidence="1">
    <location>
        <begin position="69"/>
        <end position="89"/>
    </location>
</feature>
<feature type="transmembrane region" description="Helical" evidence="1">
    <location>
        <begin position="186"/>
        <end position="205"/>
    </location>
</feature>
<feature type="transmembrane region" description="Helical" evidence="1">
    <location>
        <begin position="12"/>
        <end position="34"/>
    </location>
</feature>
<proteinExistence type="predicted"/>
<dbReference type="RefSeq" id="WP_379863431.1">
    <property type="nucleotide sequence ID" value="NZ_JBHTBW010000006.1"/>
</dbReference>
<dbReference type="Proteomes" id="UP001596500">
    <property type="component" value="Unassembled WGS sequence"/>
</dbReference>
<evidence type="ECO:0000313" key="2">
    <source>
        <dbReference type="EMBL" id="MFC7440212.1"/>
    </source>
</evidence>
<organism evidence="2 3">
    <name type="scientific">Laceyella putida</name>
    <dbReference type="NCBI Taxonomy" id="110101"/>
    <lineage>
        <taxon>Bacteria</taxon>
        <taxon>Bacillati</taxon>
        <taxon>Bacillota</taxon>
        <taxon>Bacilli</taxon>
        <taxon>Bacillales</taxon>
        <taxon>Thermoactinomycetaceae</taxon>
        <taxon>Laceyella</taxon>
    </lineage>
</organism>
<feature type="transmembrane region" description="Helical" evidence="1">
    <location>
        <begin position="261"/>
        <end position="278"/>
    </location>
</feature>
<accession>A0ABW2RGU5</accession>
<name>A0ABW2RGU5_9BACL</name>
<keyword evidence="1" id="KW-1133">Transmembrane helix</keyword>
<comment type="caution">
    <text evidence="2">The sequence shown here is derived from an EMBL/GenBank/DDBJ whole genome shotgun (WGS) entry which is preliminary data.</text>
</comment>
<feature type="transmembrane region" description="Helical" evidence="1">
    <location>
        <begin position="153"/>
        <end position="174"/>
    </location>
</feature>
<protein>
    <submittedName>
        <fullName evidence="2">ABC transporter permease</fullName>
    </submittedName>
</protein>
<keyword evidence="3" id="KW-1185">Reference proteome</keyword>